<dbReference type="Proteomes" id="UP000000626">
    <property type="component" value="Chromosome"/>
</dbReference>
<dbReference type="RefSeq" id="WP_002246757.1">
    <property type="nucleotide sequence ID" value="NC_003116.1"/>
</dbReference>
<dbReference type="EMBL" id="AL157959">
    <property type="protein sequence ID" value="CAM07336.1"/>
    <property type="molecule type" value="Genomic_DNA"/>
</dbReference>
<dbReference type="EnsemblBacteria" id="CAM07336">
    <property type="protein sequence ID" value="CAM07336"/>
    <property type="gene ID" value="NMA0007"/>
</dbReference>
<evidence type="ECO:0000313" key="2">
    <source>
        <dbReference type="Proteomes" id="UP000000626"/>
    </source>
</evidence>
<proteinExistence type="predicted"/>
<dbReference type="HOGENOM" id="CLU_1202713_0_0_4"/>
<organism evidence="1 2">
    <name type="scientific">Neisseria meningitidis serogroup A / serotype 4A (strain DSM 15465 / Z2491)</name>
    <dbReference type="NCBI Taxonomy" id="122587"/>
    <lineage>
        <taxon>Bacteria</taxon>
        <taxon>Pseudomonadati</taxon>
        <taxon>Pseudomonadota</taxon>
        <taxon>Betaproteobacteria</taxon>
        <taxon>Neisseriales</taxon>
        <taxon>Neisseriaceae</taxon>
        <taxon>Neisseria</taxon>
    </lineage>
</organism>
<name>A0A0U1RGN9_NEIMA</name>
<dbReference type="AlphaFoldDB" id="A0A0U1RGN9"/>
<gene>
    <name evidence="1" type="ordered locus">NMA0007</name>
</gene>
<sequence length="235" mass="27460">MEGLINALKYLAEHEPIDNFEEIRTRNSPIKLPSGLSNFEQNIFLKENLSPKLQNDDSLKTHYWIIREWGGIKSFKQSAENSQLIRQFLSELNSGKLSSGLLKISSLSKLASFIDCERFAIYDSRAIFSLNWLLFKFTNADLFFQPQGRNRELEIRNMNVLFHFSDIKPNYRKPDVSFHQYCGLLQDLAKQVYGKQAKPYHIEMLLFKIATTWICADMDQLIKFDCLRNQDFQTA</sequence>
<accession>A0A0U1RGN9</accession>
<dbReference type="KEGG" id="nma:NMA0007"/>
<reference evidence="1 2" key="1">
    <citation type="journal article" date="2000" name="Nature">
        <title>Complete DNA sequence of a serogroup A strain of Neisseria meningitidis Z2491.</title>
        <authorList>
            <person name="Parkhill J."/>
            <person name="Achtman M."/>
            <person name="James K.D."/>
            <person name="Bentley S.D."/>
            <person name="Churcher C."/>
            <person name="Klee S.R."/>
            <person name="Morelli G."/>
            <person name="Basham D."/>
            <person name="Brown D."/>
            <person name="Chillingworth T."/>
            <person name="Davies R.M."/>
            <person name="Davis P."/>
            <person name="Devlin K."/>
            <person name="Feltwell T."/>
            <person name="Hamlin N."/>
            <person name="Holroyd S."/>
            <person name="Jagels K."/>
            <person name="Leather S."/>
            <person name="Moule S."/>
            <person name="Mungall K."/>
            <person name="Quail M.A."/>
            <person name="Rajandream M.A."/>
            <person name="Rutherford K.M."/>
            <person name="Simmonds M."/>
            <person name="Skelton J."/>
            <person name="Whitehead S."/>
            <person name="Spratt B.G."/>
            <person name="Barrell B.G."/>
        </authorList>
    </citation>
    <scope>NUCLEOTIDE SEQUENCE [LARGE SCALE GENOMIC DNA]</scope>
    <source>
        <strain evidence="2">DSM 15465 / Z2491</strain>
    </source>
</reference>
<protein>
    <submittedName>
        <fullName evidence="1">Uncharacterized protein</fullName>
    </submittedName>
</protein>
<evidence type="ECO:0000313" key="1">
    <source>
        <dbReference type="EMBL" id="CAM07336.1"/>
    </source>
</evidence>